<dbReference type="AlphaFoldDB" id="A0A934TT31"/>
<proteinExistence type="predicted"/>
<comment type="caution">
    <text evidence="2">The sequence shown here is derived from an EMBL/GenBank/DDBJ whole genome shotgun (WGS) entry which is preliminary data.</text>
</comment>
<organism evidence="2 3">
    <name type="scientific">Ramlibacter ginsenosidimutans</name>
    <dbReference type="NCBI Taxonomy" id="502333"/>
    <lineage>
        <taxon>Bacteria</taxon>
        <taxon>Pseudomonadati</taxon>
        <taxon>Pseudomonadota</taxon>
        <taxon>Betaproteobacteria</taxon>
        <taxon>Burkholderiales</taxon>
        <taxon>Comamonadaceae</taxon>
        <taxon>Ramlibacter</taxon>
    </lineage>
</organism>
<dbReference type="EMBL" id="JAEPWM010000004">
    <property type="protein sequence ID" value="MBK6006868.1"/>
    <property type="molecule type" value="Genomic_DNA"/>
</dbReference>
<accession>A0A934TT31</accession>
<gene>
    <name evidence="2" type="ORF">JJB11_12275</name>
</gene>
<feature type="compositionally biased region" description="Polar residues" evidence="1">
    <location>
        <begin position="25"/>
        <end position="62"/>
    </location>
</feature>
<evidence type="ECO:0000313" key="3">
    <source>
        <dbReference type="Proteomes" id="UP000630528"/>
    </source>
</evidence>
<keyword evidence="3" id="KW-1185">Reference proteome</keyword>
<name>A0A934TT31_9BURK</name>
<dbReference type="Proteomes" id="UP000630528">
    <property type="component" value="Unassembled WGS sequence"/>
</dbReference>
<feature type="region of interest" description="Disordered" evidence="1">
    <location>
        <begin position="23"/>
        <end position="77"/>
    </location>
</feature>
<evidence type="ECO:0000313" key="2">
    <source>
        <dbReference type="EMBL" id="MBK6006868.1"/>
    </source>
</evidence>
<sequence>MPLIADAQSWHYVRPHITKDGTYVQGHQQTNPDGNRFNNWSTQGNYNPYTGQAGTVNPYSQPAPQPRQGYVNPYSSHQCGYNSRGQYVCR</sequence>
<reference evidence="2" key="1">
    <citation type="journal article" date="2012" name="J. Microbiol. Biotechnol.">
        <title>Ramlibacter ginsenosidimutans sp. nov., with ginsenoside-converting activity.</title>
        <authorList>
            <person name="Wang L."/>
            <person name="An D.S."/>
            <person name="Kim S.G."/>
            <person name="Jin F.X."/>
            <person name="Kim S.C."/>
            <person name="Lee S.T."/>
            <person name="Im W.T."/>
        </authorList>
    </citation>
    <scope>NUCLEOTIDE SEQUENCE</scope>
    <source>
        <strain evidence="2">KACC 17527</strain>
    </source>
</reference>
<evidence type="ECO:0000256" key="1">
    <source>
        <dbReference type="SAM" id="MobiDB-lite"/>
    </source>
</evidence>
<dbReference type="RefSeq" id="WP_201171177.1">
    <property type="nucleotide sequence ID" value="NZ_JAEPWM010000004.1"/>
</dbReference>
<protein>
    <submittedName>
        <fullName evidence="2">Uncharacterized protein</fullName>
    </submittedName>
</protein>
<reference evidence="2" key="2">
    <citation type="submission" date="2021-01" db="EMBL/GenBank/DDBJ databases">
        <authorList>
            <person name="Kang M."/>
        </authorList>
    </citation>
    <scope>NUCLEOTIDE SEQUENCE</scope>
    <source>
        <strain evidence="2">KACC 17527</strain>
    </source>
</reference>